<dbReference type="Proteomes" id="UP001221413">
    <property type="component" value="Unassembled WGS sequence"/>
</dbReference>
<dbReference type="AlphaFoldDB" id="A0AAD6J3V7"/>
<sequence length="107" mass="10981">MGWKERRKLEMECAGGQPAQAGQRFAGAGSVGGVASACGRSEPNSHVRAKTASKVTFSVDGTAIQQAERLSTRSGVCEAGDEALGRVEIHKVESSCGGLGTLDMSVA</sequence>
<evidence type="ECO:0000313" key="1">
    <source>
        <dbReference type="EMBL" id="KAJ6261597.1"/>
    </source>
</evidence>
<protein>
    <submittedName>
        <fullName evidence="1">Uncharacterized protein</fullName>
    </submittedName>
</protein>
<organism evidence="1 2">
    <name type="scientific">Drechslerella dactyloides</name>
    <name type="common">Nematode-trapping fungus</name>
    <name type="synonym">Arthrobotrys dactyloides</name>
    <dbReference type="NCBI Taxonomy" id="74499"/>
    <lineage>
        <taxon>Eukaryota</taxon>
        <taxon>Fungi</taxon>
        <taxon>Dikarya</taxon>
        <taxon>Ascomycota</taxon>
        <taxon>Pezizomycotina</taxon>
        <taxon>Orbiliomycetes</taxon>
        <taxon>Orbiliales</taxon>
        <taxon>Orbiliaceae</taxon>
        <taxon>Drechslerella</taxon>
    </lineage>
</organism>
<comment type="caution">
    <text evidence="1">The sequence shown here is derived from an EMBL/GenBank/DDBJ whole genome shotgun (WGS) entry which is preliminary data.</text>
</comment>
<gene>
    <name evidence="1" type="ORF">Dda_4267</name>
</gene>
<accession>A0AAD6J3V7</accession>
<proteinExistence type="predicted"/>
<name>A0AAD6J3V7_DREDA</name>
<evidence type="ECO:0000313" key="2">
    <source>
        <dbReference type="Proteomes" id="UP001221413"/>
    </source>
</evidence>
<keyword evidence="2" id="KW-1185">Reference proteome</keyword>
<reference evidence="1" key="1">
    <citation type="submission" date="2023-01" db="EMBL/GenBank/DDBJ databases">
        <title>The chitinases involved in constricting ring structure development in the nematode-trapping fungus Drechslerella dactyloides.</title>
        <authorList>
            <person name="Wang R."/>
            <person name="Zhang L."/>
            <person name="Tang P."/>
            <person name="Li S."/>
            <person name="Liang L."/>
        </authorList>
    </citation>
    <scope>NUCLEOTIDE SEQUENCE</scope>
    <source>
        <strain evidence="1">YMF1.00031</strain>
    </source>
</reference>
<dbReference type="EMBL" id="JAQGDS010000004">
    <property type="protein sequence ID" value="KAJ6261597.1"/>
    <property type="molecule type" value="Genomic_DNA"/>
</dbReference>